<evidence type="ECO:0000256" key="1">
    <source>
        <dbReference type="ARBA" id="ARBA00008184"/>
    </source>
</evidence>
<evidence type="ECO:0000313" key="7">
    <source>
        <dbReference type="Proteomes" id="UP001642540"/>
    </source>
</evidence>
<dbReference type="Gene3D" id="3.40.470.10">
    <property type="entry name" value="Uracil-DNA glycosylase-like domain"/>
    <property type="match status" value="1"/>
</dbReference>
<evidence type="ECO:0000256" key="4">
    <source>
        <dbReference type="ARBA" id="ARBA00023204"/>
    </source>
</evidence>
<proteinExistence type="inferred from homology"/>
<reference evidence="6 7" key="1">
    <citation type="submission" date="2024-08" db="EMBL/GenBank/DDBJ databases">
        <authorList>
            <person name="Cucini C."/>
            <person name="Frati F."/>
        </authorList>
    </citation>
    <scope>NUCLEOTIDE SEQUENCE [LARGE SCALE GENOMIC DNA]</scope>
</reference>
<keyword evidence="4" id="KW-0234">DNA repair</keyword>
<accession>A0ABP1QIQ0</accession>
<dbReference type="InterPro" id="IPR002043">
    <property type="entry name" value="UDG_fam1"/>
</dbReference>
<keyword evidence="3" id="KW-0378">Hydrolase</keyword>
<evidence type="ECO:0000256" key="2">
    <source>
        <dbReference type="ARBA" id="ARBA00022763"/>
    </source>
</evidence>
<comment type="caution">
    <text evidence="6">The sequence shown here is derived from an EMBL/GenBank/DDBJ whole genome shotgun (WGS) entry which is preliminary data.</text>
</comment>
<protein>
    <recommendedName>
        <fullName evidence="5">Uracil-DNA glycosylase-like domain-containing protein</fullName>
    </recommendedName>
</protein>
<dbReference type="InterPro" id="IPR036895">
    <property type="entry name" value="Uracil-DNA_glycosylase-like_sf"/>
</dbReference>
<dbReference type="EMBL" id="CAXLJM020000030">
    <property type="protein sequence ID" value="CAL8097834.1"/>
    <property type="molecule type" value="Genomic_DNA"/>
</dbReference>
<evidence type="ECO:0000259" key="5">
    <source>
        <dbReference type="Pfam" id="PF03167"/>
    </source>
</evidence>
<dbReference type="SUPFAM" id="SSF52141">
    <property type="entry name" value="Uracil-DNA glycosylase-like"/>
    <property type="match status" value="1"/>
</dbReference>
<evidence type="ECO:0000256" key="3">
    <source>
        <dbReference type="ARBA" id="ARBA00022801"/>
    </source>
</evidence>
<comment type="similarity">
    <text evidence="1">Belongs to the uracil-DNA glycosylase (UDG) superfamily. UNG family.</text>
</comment>
<dbReference type="PANTHER" id="PTHR11264">
    <property type="entry name" value="URACIL-DNA GLYCOSYLASE"/>
    <property type="match status" value="1"/>
</dbReference>
<evidence type="ECO:0000313" key="6">
    <source>
        <dbReference type="EMBL" id="CAL8097834.1"/>
    </source>
</evidence>
<keyword evidence="7" id="KW-1185">Reference proteome</keyword>
<name>A0ABP1QIQ0_9HEXA</name>
<organism evidence="6 7">
    <name type="scientific">Orchesella dallaii</name>
    <dbReference type="NCBI Taxonomy" id="48710"/>
    <lineage>
        <taxon>Eukaryota</taxon>
        <taxon>Metazoa</taxon>
        <taxon>Ecdysozoa</taxon>
        <taxon>Arthropoda</taxon>
        <taxon>Hexapoda</taxon>
        <taxon>Collembola</taxon>
        <taxon>Entomobryomorpha</taxon>
        <taxon>Entomobryoidea</taxon>
        <taxon>Orchesellidae</taxon>
        <taxon>Orchesellinae</taxon>
        <taxon>Orchesella</taxon>
    </lineage>
</organism>
<dbReference type="InterPro" id="IPR005122">
    <property type="entry name" value="Uracil-DNA_glycosylase-like"/>
</dbReference>
<gene>
    <name evidence="6" type="ORF">ODALV1_LOCUS9757</name>
</gene>
<dbReference type="Proteomes" id="UP001642540">
    <property type="component" value="Unassembled WGS sequence"/>
</dbReference>
<sequence>MVHPFFQKIRDTVRPNLEEQFKTRFAVILDGNENVDTWLDAIADQFLDSMADGVETLHRLVDTGFSEKEKDFLLKNGMTQEDIDNYPGGYHFWVLIRWIHKSLQDRGYDRDDNIFAFMKHQNVDKVRVVLMGQDPLRNSASPGFAFHLEQCPSTWKIISFLKNEINLVSNDESENCHVLQDTCDLGGWIEQNVLLLNSSLTYNSDEKNLENLGWKLITDFFMSYISSKAKLNKNHLVFLLAGNSAQNKWDLIDTHHLKMRLYHPVFYGYPDYLKNFNQDRDWATKLPFMNSNFFLYQINNNNGEENVLIDWVRIKEGSANLSNQRRNAMIRLFEEIVTFAKDQADDVWNDDGKVPWKGFQVRRSKLPNQYFYLERR</sequence>
<keyword evidence="2" id="KW-0227">DNA damage</keyword>
<dbReference type="Pfam" id="PF03167">
    <property type="entry name" value="UDG"/>
    <property type="match status" value="1"/>
</dbReference>
<feature type="domain" description="Uracil-DNA glycosylase-like" evidence="5">
    <location>
        <begin position="125"/>
        <end position="264"/>
    </location>
</feature>
<dbReference type="PANTHER" id="PTHR11264:SF0">
    <property type="entry name" value="URACIL-DNA GLYCOSYLASE"/>
    <property type="match status" value="1"/>
</dbReference>